<dbReference type="GO" id="GO:0045454">
    <property type="term" value="P:cell redox homeostasis"/>
    <property type="evidence" value="ECO:0007669"/>
    <property type="project" value="TreeGrafter"/>
</dbReference>
<dbReference type="InterPro" id="IPR024706">
    <property type="entry name" value="Peroxiredoxin_AhpC-typ"/>
</dbReference>
<dbReference type="GO" id="GO:0005737">
    <property type="term" value="C:cytoplasm"/>
    <property type="evidence" value="ECO:0007669"/>
    <property type="project" value="TreeGrafter"/>
</dbReference>
<accession>A0A5C8Z7T3</accession>
<dbReference type="PROSITE" id="PS51352">
    <property type="entry name" value="THIOREDOXIN_2"/>
    <property type="match status" value="1"/>
</dbReference>
<protein>
    <recommendedName>
        <fullName evidence="3">thioredoxin-dependent peroxiredoxin</fullName>
        <ecNumber evidence="3">1.11.1.24</ecNumber>
    </recommendedName>
    <alternativeName>
        <fullName evidence="9">Thioredoxin peroxidase</fullName>
    </alternativeName>
    <alternativeName>
        <fullName evidence="11">Thioredoxin-dependent peroxiredoxin Bcp</fullName>
    </alternativeName>
</protein>
<dbReference type="InterPro" id="IPR036249">
    <property type="entry name" value="Thioredoxin-like_sf"/>
</dbReference>
<keyword evidence="8" id="KW-0676">Redox-active center</keyword>
<dbReference type="GO" id="GO:0034599">
    <property type="term" value="P:cellular response to oxidative stress"/>
    <property type="evidence" value="ECO:0007669"/>
    <property type="project" value="TreeGrafter"/>
</dbReference>
<comment type="catalytic activity">
    <reaction evidence="12">
        <text>a hydroperoxide + [thioredoxin]-dithiol = an alcohol + [thioredoxin]-disulfide + H2O</text>
        <dbReference type="Rhea" id="RHEA:62620"/>
        <dbReference type="Rhea" id="RHEA-COMP:10698"/>
        <dbReference type="Rhea" id="RHEA-COMP:10700"/>
        <dbReference type="ChEBI" id="CHEBI:15377"/>
        <dbReference type="ChEBI" id="CHEBI:29950"/>
        <dbReference type="ChEBI" id="CHEBI:30879"/>
        <dbReference type="ChEBI" id="CHEBI:35924"/>
        <dbReference type="ChEBI" id="CHEBI:50058"/>
        <dbReference type="EC" id="1.11.1.24"/>
    </reaction>
</comment>
<reference evidence="15 16" key="1">
    <citation type="submission" date="2019-07" db="EMBL/GenBank/DDBJ databases">
        <title>Reinekea sp. strain SSH23 genome sequencing and assembly.</title>
        <authorList>
            <person name="Kim I."/>
        </authorList>
    </citation>
    <scope>NUCLEOTIDE SEQUENCE [LARGE SCALE GENOMIC DNA]</scope>
    <source>
        <strain evidence="15 16">SSH23</strain>
    </source>
</reference>
<evidence type="ECO:0000313" key="16">
    <source>
        <dbReference type="Proteomes" id="UP000321764"/>
    </source>
</evidence>
<dbReference type="GO" id="GO:0008379">
    <property type="term" value="F:thioredoxin peroxidase activity"/>
    <property type="evidence" value="ECO:0007669"/>
    <property type="project" value="TreeGrafter"/>
</dbReference>
<keyword evidence="16" id="KW-1185">Reference proteome</keyword>
<sequence length="165" mass="18696">MIHVGSAIPDFVAAATSYKNVRLNTLKGYQVLLYFYPKDSSPACTIENQNFAANYAQFKHHNTLVFGVNRDSLESHERFKAEQSLPFELISDTDGQLCELFGVLKEKKLFGKSILSLSRCTFLIDDQGILVHQWRDVDIKNHVHDVLSFLDRRASQSDQAASSTR</sequence>
<dbReference type="Proteomes" id="UP000321764">
    <property type="component" value="Unassembled WGS sequence"/>
</dbReference>
<comment type="similarity">
    <text evidence="10">Belongs to the peroxiredoxin family. BCP/PrxQ subfamily.</text>
</comment>
<dbReference type="OrthoDB" id="9812811at2"/>
<dbReference type="AlphaFoldDB" id="A0A5C8Z7T3"/>
<dbReference type="InterPro" id="IPR050924">
    <property type="entry name" value="Peroxiredoxin_BCP/PrxQ"/>
</dbReference>
<comment type="function">
    <text evidence="1">Thiol-specific peroxidase that catalyzes the reduction of hydrogen peroxide and organic hydroperoxides to water and alcohols, respectively. Plays a role in cell protection against oxidative stress by detoxifying peroxides and as sensor of hydrogen peroxide-mediated signaling events.</text>
</comment>
<evidence type="ECO:0000259" key="14">
    <source>
        <dbReference type="PROSITE" id="PS51352"/>
    </source>
</evidence>
<gene>
    <name evidence="15" type="ORF">FME95_05550</name>
</gene>
<dbReference type="CDD" id="cd03017">
    <property type="entry name" value="PRX_BCP"/>
    <property type="match status" value="1"/>
</dbReference>
<dbReference type="Pfam" id="PF00578">
    <property type="entry name" value="AhpC-TSA"/>
    <property type="match status" value="1"/>
</dbReference>
<evidence type="ECO:0000256" key="11">
    <source>
        <dbReference type="ARBA" id="ARBA00042639"/>
    </source>
</evidence>
<dbReference type="InterPro" id="IPR013766">
    <property type="entry name" value="Thioredoxin_domain"/>
</dbReference>
<dbReference type="PANTHER" id="PTHR42801:SF4">
    <property type="entry name" value="AHPC_TSA FAMILY PROTEIN"/>
    <property type="match status" value="1"/>
</dbReference>
<evidence type="ECO:0000256" key="5">
    <source>
        <dbReference type="ARBA" id="ARBA00022862"/>
    </source>
</evidence>
<dbReference type="FunFam" id="3.40.30.10:FF:000007">
    <property type="entry name" value="Thioredoxin-dependent thiol peroxidase"/>
    <property type="match status" value="1"/>
</dbReference>
<comment type="subunit">
    <text evidence="2">Monomer.</text>
</comment>
<evidence type="ECO:0000256" key="13">
    <source>
        <dbReference type="PIRSR" id="PIRSR000239-1"/>
    </source>
</evidence>
<dbReference type="EMBL" id="VKAD01000001">
    <property type="protein sequence ID" value="TXR54012.1"/>
    <property type="molecule type" value="Genomic_DNA"/>
</dbReference>
<evidence type="ECO:0000256" key="4">
    <source>
        <dbReference type="ARBA" id="ARBA00022559"/>
    </source>
</evidence>
<evidence type="ECO:0000313" key="15">
    <source>
        <dbReference type="EMBL" id="TXR54012.1"/>
    </source>
</evidence>
<evidence type="ECO:0000256" key="6">
    <source>
        <dbReference type="ARBA" id="ARBA00023002"/>
    </source>
</evidence>
<evidence type="ECO:0000256" key="7">
    <source>
        <dbReference type="ARBA" id="ARBA00023157"/>
    </source>
</evidence>
<dbReference type="PANTHER" id="PTHR42801">
    <property type="entry name" value="THIOREDOXIN-DEPENDENT PEROXIDE REDUCTASE"/>
    <property type="match status" value="1"/>
</dbReference>
<evidence type="ECO:0000256" key="10">
    <source>
        <dbReference type="ARBA" id="ARBA00038489"/>
    </source>
</evidence>
<evidence type="ECO:0000256" key="8">
    <source>
        <dbReference type="ARBA" id="ARBA00023284"/>
    </source>
</evidence>
<evidence type="ECO:0000256" key="3">
    <source>
        <dbReference type="ARBA" id="ARBA00013017"/>
    </source>
</evidence>
<keyword evidence="7" id="KW-1015">Disulfide bond</keyword>
<keyword evidence="6" id="KW-0560">Oxidoreductase</keyword>
<evidence type="ECO:0000256" key="9">
    <source>
        <dbReference type="ARBA" id="ARBA00032824"/>
    </source>
</evidence>
<dbReference type="PIRSF" id="PIRSF000239">
    <property type="entry name" value="AHPC"/>
    <property type="match status" value="1"/>
</dbReference>
<keyword evidence="5" id="KW-0049">Antioxidant</keyword>
<dbReference type="SUPFAM" id="SSF52833">
    <property type="entry name" value="Thioredoxin-like"/>
    <property type="match status" value="1"/>
</dbReference>
<dbReference type="RefSeq" id="WP_147713411.1">
    <property type="nucleotide sequence ID" value="NZ_VKAD01000001.1"/>
</dbReference>
<organism evidence="15 16">
    <name type="scientific">Reinekea thalattae</name>
    <dbReference type="NCBI Taxonomy" id="2593301"/>
    <lineage>
        <taxon>Bacteria</taxon>
        <taxon>Pseudomonadati</taxon>
        <taxon>Pseudomonadota</taxon>
        <taxon>Gammaproteobacteria</taxon>
        <taxon>Oceanospirillales</taxon>
        <taxon>Saccharospirillaceae</taxon>
        <taxon>Reinekea</taxon>
    </lineage>
</organism>
<keyword evidence="4" id="KW-0575">Peroxidase</keyword>
<comment type="caution">
    <text evidence="15">The sequence shown here is derived from an EMBL/GenBank/DDBJ whole genome shotgun (WGS) entry which is preliminary data.</text>
</comment>
<dbReference type="InterPro" id="IPR000866">
    <property type="entry name" value="AhpC/TSA"/>
</dbReference>
<feature type="active site" description="Cysteine sulfenic acid (-SOH) intermediate; for peroxidase activity" evidence="13">
    <location>
        <position position="44"/>
    </location>
</feature>
<dbReference type="Gene3D" id="3.40.30.10">
    <property type="entry name" value="Glutaredoxin"/>
    <property type="match status" value="1"/>
</dbReference>
<evidence type="ECO:0000256" key="12">
    <source>
        <dbReference type="ARBA" id="ARBA00049091"/>
    </source>
</evidence>
<name>A0A5C8Z7T3_9GAMM</name>
<evidence type="ECO:0000256" key="2">
    <source>
        <dbReference type="ARBA" id="ARBA00011245"/>
    </source>
</evidence>
<proteinExistence type="inferred from homology"/>
<dbReference type="EC" id="1.11.1.24" evidence="3"/>
<feature type="domain" description="Thioredoxin" evidence="14">
    <location>
        <begin position="2"/>
        <end position="155"/>
    </location>
</feature>
<evidence type="ECO:0000256" key="1">
    <source>
        <dbReference type="ARBA" id="ARBA00003330"/>
    </source>
</evidence>